<evidence type="ECO:0000256" key="4">
    <source>
        <dbReference type="ARBA" id="ARBA00022490"/>
    </source>
</evidence>
<evidence type="ECO:0000256" key="2">
    <source>
        <dbReference type="ARBA" id="ARBA00004496"/>
    </source>
</evidence>
<dbReference type="Pfam" id="PF09341">
    <property type="entry name" value="Pcc1"/>
    <property type="match status" value="1"/>
</dbReference>
<accession>A0A9W3H2V3</accession>
<protein>
    <recommendedName>
        <fullName evidence="9">L antigen family member 3</fullName>
    </recommendedName>
</protein>
<dbReference type="GO" id="GO:0008033">
    <property type="term" value="P:tRNA processing"/>
    <property type="evidence" value="ECO:0007669"/>
    <property type="project" value="UniProtKB-KW"/>
</dbReference>
<sequence length="161" mass="16111">MQAPHDGAGGAAGGAGTPSGPGGPTGHGGWDGAGEEGAAAAGAPQVEGASLAAAQGEEASALSGAPRSPMLEFTLMVPFLSCMDAEVARRYLTPGAEPYLGDVQRELTVIGSDLVIRLTAEDSGILQISVASLLNRLSIVVQTMQHFVPPFFAKTQPGKGG</sequence>
<keyword evidence="6" id="KW-0539">Nucleus</keyword>
<dbReference type="Proteomes" id="UP001732780">
    <property type="component" value="Chromosome X"/>
</dbReference>
<dbReference type="GO" id="GO:0070525">
    <property type="term" value="P:tRNA threonylcarbamoyladenosine metabolic process"/>
    <property type="evidence" value="ECO:0007669"/>
    <property type="project" value="TreeGrafter"/>
</dbReference>
<evidence type="ECO:0000256" key="9">
    <source>
        <dbReference type="ARBA" id="ARBA00076355"/>
    </source>
</evidence>
<evidence type="ECO:0000256" key="8">
    <source>
        <dbReference type="ARBA" id="ARBA00062157"/>
    </source>
</evidence>
<keyword evidence="4" id="KW-0963">Cytoplasm</keyword>
<comment type="subcellular location">
    <subcellularLocation>
        <location evidence="2">Cytoplasm</location>
    </subcellularLocation>
    <subcellularLocation>
        <location evidence="1">Nucleus</location>
    </subcellularLocation>
</comment>
<evidence type="ECO:0000256" key="5">
    <source>
        <dbReference type="ARBA" id="ARBA00022694"/>
    </source>
</evidence>
<dbReference type="InterPro" id="IPR015419">
    <property type="entry name" value="CTAG/Pcc1"/>
</dbReference>
<evidence type="ECO:0000256" key="6">
    <source>
        <dbReference type="ARBA" id="ARBA00023242"/>
    </source>
</evidence>
<dbReference type="GO" id="GO:0005634">
    <property type="term" value="C:nucleus"/>
    <property type="evidence" value="ECO:0007669"/>
    <property type="project" value="UniProtKB-SubCell"/>
</dbReference>
<dbReference type="PANTHER" id="PTHR31283">
    <property type="entry name" value="EKC/KEOPS COMPLEX SUBUNIT PCC1 FAMILY MEMBER"/>
    <property type="match status" value="1"/>
</dbReference>
<dbReference type="GO" id="GO:0005737">
    <property type="term" value="C:cytoplasm"/>
    <property type="evidence" value="ECO:0007669"/>
    <property type="project" value="UniProtKB-SubCell"/>
</dbReference>
<evidence type="ECO:0000313" key="11">
    <source>
        <dbReference type="RefSeq" id="XP_010968458.2"/>
    </source>
</evidence>
<dbReference type="GeneID" id="105081000"/>
<reference evidence="11" key="1">
    <citation type="submission" date="2025-08" db="UniProtKB">
        <authorList>
            <consortium name="RefSeq"/>
        </authorList>
    </citation>
    <scope>IDENTIFICATION</scope>
    <source>
        <tissue evidence="11">Blood</tissue>
    </source>
</reference>
<dbReference type="RefSeq" id="XP_010968458.2">
    <property type="nucleotide sequence ID" value="XM_010970156.3"/>
</dbReference>
<keyword evidence="10" id="KW-1185">Reference proteome</keyword>
<name>A0A9W3H2V3_CAMBA</name>
<gene>
    <name evidence="11" type="primary">LOC105081000</name>
</gene>
<keyword evidence="5" id="KW-0819">tRNA processing</keyword>
<organism evidence="10 11">
    <name type="scientific">Camelus bactrianus</name>
    <name type="common">Bactrian camel</name>
    <dbReference type="NCBI Taxonomy" id="9837"/>
    <lineage>
        <taxon>Eukaryota</taxon>
        <taxon>Metazoa</taxon>
        <taxon>Chordata</taxon>
        <taxon>Craniata</taxon>
        <taxon>Vertebrata</taxon>
        <taxon>Euteleostomi</taxon>
        <taxon>Mammalia</taxon>
        <taxon>Eutheria</taxon>
        <taxon>Laurasiatheria</taxon>
        <taxon>Artiodactyla</taxon>
        <taxon>Tylopoda</taxon>
        <taxon>Camelidae</taxon>
        <taxon>Camelus</taxon>
    </lineage>
</organism>
<evidence type="ECO:0000256" key="3">
    <source>
        <dbReference type="ARBA" id="ARBA00007073"/>
    </source>
</evidence>
<dbReference type="Gene3D" id="3.30.310.50">
    <property type="entry name" value="Alpha-D-phosphohexomutase, C-terminal domain"/>
    <property type="match status" value="1"/>
</dbReference>
<dbReference type="PANTHER" id="PTHR31283:SF5">
    <property type="entry name" value="EKC_KEOPS COMPLEX SUBUNIT LAGE3"/>
    <property type="match status" value="1"/>
</dbReference>
<evidence type="ECO:0000313" key="10">
    <source>
        <dbReference type="Proteomes" id="UP001732780"/>
    </source>
</evidence>
<dbReference type="KEGG" id="cbai:105081000"/>
<dbReference type="AlphaFoldDB" id="A0A9W3H2V3"/>
<comment type="subunit">
    <text evidence="8">Component of the EKC/KEOPS complex composed of at least GON7, TP53RK, TPRKB, OSGEP and LAGE3; the whole complex dimerizes.</text>
</comment>
<evidence type="ECO:0000256" key="7">
    <source>
        <dbReference type="ARBA" id="ARBA00053047"/>
    </source>
</evidence>
<comment type="function">
    <text evidence="7">Component of the EKC/KEOPS complex that is required for the formation of a threonylcarbamoyl group on adenosine at position 37 (t(6)A37) in tRNAs that read codons beginning with adenine. The complex is probably involved in the transfer of the threonylcarbamoyl moiety of threonylcarbamoyl-AMP (TC-AMP) to the N6 group of A37. LAGE3 functions as a dimerization module for the complex.</text>
</comment>
<dbReference type="FunFam" id="3.30.310.50:FF:000005">
    <property type="entry name" value="L antigen family member 3"/>
    <property type="match status" value="1"/>
</dbReference>
<dbReference type="GO" id="GO:0000408">
    <property type="term" value="C:EKC/KEOPS complex"/>
    <property type="evidence" value="ECO:0007669"/>
    <property type="project" value="TreeGrafter"/>
</dbReference>
<proteinExistence type="inferred from homology"/>
<evidence type="ECO:0000256" key="1">
    <source>
        <dbReference type="ARBA" id="ARBA00004123"/>
    </source>
</evidence>
<comment type="similarity">
    <text evidence="3">Belongs to the CTAG/PCC1 family.</text>
</comment>